<reference evidence="2 3" key="1">
    <citation type="submission" date="2023-03" db="EMBL/GenBank/DDBJ databases">
        <title>WGS of Gossypium arboreum.</title>
        <authorList>
            <person name="Yu D."/>
        </authorList>
    </citation>
    <scope>NUCLEOTIDE SEQUENCE [LARGE SCALE GENOMIC DNA]</scope>
    <source>
        <tissue evidence="2">Leaf</tissue>
    </source>
</reference>
<evidence type="ECO:0000313" key="3">
    <source>
        <dbReference type="Proteomes" id="UP001358586"/>
    </source>
</evidence>
<gene>
    <name evidence="2" type="ORF">PVK06_049223</name>
</gene>
<proteinExistence type="predicted"/>
<feature type="region of interest" description="Disordered" evidence="1">
    <location>
        <begin position="1"/>
        <end position="20"/>
    </location>
</feature>
<comment type="caution">
    <text evidence="2">The sequence shown here is derived from an EMBL/GenBank/DDBJ whole genome shotgun (WGS) entry which is preliminary data.</text>
</comment>
<protein>
    <submittedName>
        <fullName evidence="2">Uncharacterized protein</fullName>
    </submittedName>
</protein>
<name>A0ABR0MI39_GOSAR</name>
<keyword evidence="3" id="KW-1185">Reference proteome</keyword>
<dbReference type="EMBL" id="JARKNE010000013">
    <property type="protein sequence ID" value="KAK5772921.1"/>
    <property type="molecule type" value="Genomic_DNA"/>
</dbReference>
<accession>A0ABR0MI39</accession>
<evidence type="ECO:0000313" key="2">
    <source>
        <dbReference type="EMBL" id="KAK5772921.1"/>
    </source>
</evidence>
<evidence type="ECO:0000256" key="1">
    <source>
        <dbReference type="SAM" id="MobiDB-lite"/>
    </source>
</evidence>
<organism evidence="2 3">
    <name type="scientific">Gossypium arboreum</name>
    <name type="common">Tree cotton</name>
    <name type="synonym">Gossypium nanking</name>
    <dbReference type="NCBI Taxonomy" id="29729"/>
    <lineage>
        <taxon>Eukaryota</taxon>
        <taxon>Viridiplantae</taxon>
        <taxon>Streptophyta</taxon>
        <taxon>Embryophyta</taxon>
        <taxon>Tracheophyta</taxon>
        <taxon>Spermatophyta</taxon>
        <taxon>Magnoliopsida</taxon>
        <taxon>eudicotyledons</taxon>
        <taxon>Gunneridae</taxon>
        <taxon>Pentapetalae</taxon>
        <taxon>rosids</taxon>
        <taxon>malvids</taxon>
        <taxon>Malvales</taxon>
        <taxon>Malvaceae</taxon>
        <taxon>Malvoideae</taxon>
        <taxon>Gossypium</taxon>
    </lineage>
</organism>
<dbReference type="Proteomes" id="UP001358586">
    <property type="component" value="Chromosome 13"/>
</dbReference>
<sequence>MVKKEERQKLDEDGHRARDQTEYKVSGSFARTKGDEGFPLINKSLVCFDFSADLLFWGQLIWLDLSVILFLQKLEAGNGNCYPRDEKVSAKLVVTIVSENASSYLRIF</sequence>